<keyword evidence="2" id="KW-1185">Reference proteome</keyword>
<evidence type="ECO:0000313" key="1">
    <source>
        <dbReference type="EMBL" id="MBB5109840.1"/>
    </source>
</evidence>
<dbReference type="AlphaFoldDB" id="A0A7W8F0K5"/>
<organism evidence="1 2">
    <name type="scientific">Streptomyces spectabilis</name>
    <dbReference type="NCBI Taxonomy" id="68270"/>
    <lineage>
        <taxon>Bacteria</taxon>
        <taxon>Bacillati</taxon>
        <taxon>Actinomycetota</taxon>
        <taxon>Actinomycetes</taxon>
        <taxon>Kitasatosporales</taxon>
        <taxon>Streptomycetaceae</taxon>
        <taxon>Streptomyces</taxon>
    </lineage>
</organism>
<dbReference type="Proteomes" id="UP000549009">
    <property type="component" value="Unassembled WGS sequence"/>
</dbReference>
<comment type="caution">
    <text evidence="1">The sequence shown here is derived from an EMBL/GenBank/DDBJ whole genome shotgun (WGS) entry which is preliminary data.</text>
</comment>
<protein>
    <submittedName>
        <fullName evidence="1">Uncharacterized protein</fullName>
    </submittedName>
</protein>
<reference evidence="1 2" key="1">
    <citation type="submission" date="2020-08" db="EMBL/GenBank/DDBJ databases">
        <title>Genomic Encyclopedia of Type Strains, Phase III (KMG-III): the genomes of soil and plant-associated and newly described type strains.</title>
        <authorList>
            <person name="Whitman W."/>
        </authorList>
    </citation>
    <scope>NUCLEOTIDE SEQUENCE [LARGE SCALE GENOMIC DNA]</scope>
    <source>
        <strain evidence="1 2">CECT 3146</strain>
    </source>
</reference>
<accession>A0A7W8F0K5</accession>
<sequence>MTLSPADEFRHETGPDPRWQETYWFSAGDPLTHCGIDVHLACQPHEGYVEAQITVISPEETVSLGGRYAVDDALAIPGLDVDVRTPLEHWTLRYEGKGIRGPNKHGLYAQAPGDVPFGFFLDFHQPLPPADFGTQYTDSIGAGIASTHYAAAAVCAGSLWCIGSRTPFSGLLVRDHTWGPRDWTYDLMQGSLIALDQAQVFVAAVSFLSTQNWSGVCVVHDKNGTRRLPAPWVRLGGLPVRDTWHSAEILVPGQREPIAFTGQHTIPKWVPSYSSGPSNYLQHELFAEARWGKRTGHGPFYQVFPADSPLAANLPSGSGQTAELPLF</sequence>
<dbReference type="RefSeq" id="WP_184926877.1">
    <property type="nucleotide sequence ID" value="NZ_BMSQ01000051.1"/>
</dbReference>
<evidence type="ECO:0000313" key="2">
    <source>
        <dbReference type="Proteomes" id="UP000549009"/>
    </source>
</evidence>
<gene>
    <name evidence="1" type="ORF">FHS40_008970</name>
</gene>
<dbReference type="EMBL" id="JACHJD010000042">
    <property type="protein sequence ID" value="MBB5109840.1"/>
    <property type="molecule type" value="Genomic_DNA"/>
</dbReference>
<proteinExistence type="predicted"/>
<name>A0A7W8F0K5_STRST</name>